<dbReference type="EMBL" id="JAUGQQ010000007">
    <property type="protein sequence ID" value="MDN3724907.1"/>
    <property type="molecule type" value="Genomic_DNA"/>
</dbReference>
<sequence length="80" mass="9342">MTERVKLIWDFRGPNAHHIAKHHAIHLSEFSNSESLQNAFTGDEEITPMHHIAFLVVERSVMDRLRETLKPHRGQIFDTL</sequence>
<keyword evidence="2" id="KW-1185">Reference proteome</keyword>
<evidence type="ECO:0000313" key="1">
    <source>
        <dbReference type="EMBL" id="MDN3724907.1"/>
    </source>
</evidence>
<accession>A0ABT8DHL9</accession>
<organism evidence="1 2">
    <name type="scientific">Aequorivita aurantiaca</name>
    <dbReference type="NCBI Taxonomy" id="3053356"/>
    <lineage>
        <taxon>Bacteria</taxon>
        <taxon>Pseudomonadati</taxon>
        <taxon>Bacteroidota</taxon>
        <taxon>Flavobacteriia</taxon>
        <taxon>Flavobacteriales</taxon>
        <taxon>Flavobacteriaceae</taxon>
        <taxon>Aequorivita</taxon>
    </lineage>
</organism>
<comment type="caution">
    <text evidence="1">The sequence shown here is derived from an EMBL/GenBank/DDBJ whole genome shotgun (WGS) entry which is preliminary data.</text>
</comment>
<reference evidence="1 2" key="1">
    <citation type="submission" date="2023-06" db="EMBL/GenBank/DDBJ databases">
        <authorList>
            <person name="Ye Y.-Q."/>
            <person name="Du Z.-J."/>
        </authorList>
    </citation>
    <scope>NUCLEOTIDE SEQUENCE [LARGE SCALE GENOMIC DNA]</scope>
    <source>
        <strain evidence="1 2">SDUM287046</strain>
    </source>
</reference>
<dbReference type="RefSeq" id="WP_290254997.1">
    <property type="nucleotide sequence ID" value="NZ_JAUGQQ010000007.1"/>
</dbReference>
<proteinExistence type="predicted"/>
<evidence type="ECO:0000313" key="2">
    <source>
        <dbReference type="Proteomes" id="UP001244787"/>
    </source>
</evidence>
<gene>
    <name evidence="1" type="ORF">QRD02_10975</name>
</gene>
<name>A0ABT8DHL9_9FLAO</name>
<protein>
    <submittedName>
        <fullName evidence="1">Uncharacterized protein</fullName>
    </submittedName>
</protein>
<dbReference type="Proteomes" id="UP001244787">
    <property type="component" value="Unassembled WGS sequence"/>
</dbReference>